<organism evidence="1 2">
    <name type="scientific">Rhizophagus clarus</name>
    <dbReference type="NCBI Taxonomy" id="94130"/>
    <lineage>
        <taxon>Eukaryota</taxon>
        <taxon>Fungi</taxon>
        <taxon>Fungi incertae sedis</taxon>
        <taxon>Mucoromycota</taxon>
        <taxon>Glomeromycotina</taxon>
        <taxon>Glomeromycetes</taxon>
        <taxon>Glomerales</taxon>
        <taxon>Glomeraceae</taxon>
        <taxon>Rhizophagus</taxon>
    </lineage>
</organism>
<dbReference type="EMBL" id="BLAL01000252">
    <property type="protein sequence ID" value="GES96702.1"/>
    <property type="molecule type" value="Genomic_DNA"/>
</dbReference>
<sequence>MEFYYQDPTPAITTDETTSHLITCPNTAHLWQSIYKALWAFLTDTLPQFSESLSSTTLVVSKINGWIGTSAQSARFMDLLTGAAARKIDSAQFTYIQ</sequence>
<evidence type="ECO:0000313" key="2">
    <source>
        <dbReference type="Proteomes" id="UP000615446"/>
    </source>
</evidence>
<gene>
    <name evidence="1" type="ORF">RCL2_002332100</name>
</gene>
<reference evidence="1" key="1">
    <citation type="submission" date="2019-10" db="EMBL/GenBank/DDBJ databases">
        <title>Conservation and host-specific expression of non-tandemly repeated heterogenous ribosome RNA gene in arbuscular mycorrhizal fungi.</title>
        <authorList>
            <person name="Maeda T."/>
            <person name="Kobayashi Y."/>
            <person name="Nakagawa T."/>
            <person name="Ezawa T."/>
            <person name="Yamaguchi K."/>
            <person name="Bino T."/>
            <person name="Nishimoto Y."/>
            <person name="Shigenobu S."/>
            <person name="Kawaguchi M."/>
        </authorList>
    </citation>
    <scope>NUCLEOTIDE SEQUENCE</scope>
    <source>
        <strain evidence="1">HR1</strain>
    </source>
</reference>
<accession>A0A8H3LXD7</accession>
<protein>
    <submittedName>
        <fullName evidence="1">Uncharacterized protein</fullName>
    </submittedName>
</protein>
<evidence type="ECO:0000313" key="1">
    <source>
        <dbReference type="EMBL" id="GES96702.1"/>
    </source>
</evidence>
<dbReference type="Proteomes" id="UP000615446">
    <property type="component" value="Unassembled WGS sequence"/>
</dbReference>
<dbReference type="AlphaFoldDB" id="A0A8H3LXD7"/>
<name>A0A8H3LXD7_9GLOM</name>
<proteinExistence type="predicted"/>
<comment type="caution">
    <text evidence="1">The sequence shown here is derived from an EMBL/GenBank/DDBJ whole genome shotgun (WGS) entry which is preliminary data.</text>
</comment>